<keyword evidence="11 14" id="KW-0472">Membrane</keyword>
<evidence type="ECO:0000256" key="15">
    <source>
        <dbReference type="RuleBase" id="RU003357"/>
    </source>
</evidence>
<evidence type="ECO:0000313" key="19">
    <source>
        <dbReference type="EMBL" id="MBB5201311.1"/>
    </source>
</evidence>
<keyword evidence="10 15" id="KW-0798">TonB box</keyword>
<keyword evidence="6 14" id="KW-0812">Transmembrane</keyword>
<gene>
    <name evidence="19" type="ORF">HNR39_003160</name>
</gene>
<evidence type="ECO:0000256" key="10">
    <source>
        <dbReference type="ARBA" id="ARBA00023077"/>
    </source>
</evidence>
<dbReference type="GO" id="GO:0015344">
    <property type="term" value="F:siderophore uptake transmembrane transporter activity"/>
    <property type="evidence" value="ECO:0007669"/>
    <property type="project" value="TreeGrafter"/>
</dbReference>
<keyword evidence="8" id="KW-0408">Iron</keyword>
<dbReference type="InterPro" id="IPR000531">
    <property type="entry name" value="Beta-barrel_TonB"/>
</dbReference>
<dbReference type="InterPro" id="IPR037066">
    <property type="entry name" value="Plug_dom_sf"/>
</dbReference>
<evidence type="ECO:0000313" key="20">
    <source>
        <dbReference type="Proteomes" id="UP000571084"/>
    </source>
</evidence>
<keyword evidence="4 14" id="KW-1134">Transmembrane beta strand</keyword>
<feature type="signal peptide" evidence="16">
    <location>
        <begin position="1"/>
        <end position="27"/>
    </location>
</feature>
<keyword evidence="5" id="KW-0410">Iron transport</keyword>
<evidence type="ECO:0000256" key="14">
    <source>
        <dbReference type="PROSITE-ProRule" id="PRU01360"/>
    </source>
</evidence>
<dbReference type="CDD" id="cd01347">
    <property type="entry name" value="ligand_gated_channel"/>
    <property type="match status" value="1"/>
</dbReference>
<keyword evidence="7 16" id="KW-0732">Signal</keyword>
<dbReference type="FunFam" id="2.170.130.10:FF:000001">
    <property type="entry name" value="Catecholate siderophore TonB-dependent receptor"/>
    <property type="match status" value="1"/>
</dbReference>
<dbReference type="PANTHER" id="PTHR32552:SF68">
    <property type="entry name" value="FERRICHROME OUTER MEMBRANE TRANSPORTER_PHAGE RECEPTOR"/>
    <property type="match status" value="1"/>
</dbReference>
<evidence type="ECO:0000256" key="8">
    <source>
        <dbReference type="ARBA" id="ARBA00023004"/>
    </source>
</evidence>
<evidence type="ECO:0000256" key="7">
    <source>
        <dbReference type="ARBA" id="ARBA00022729"/>
    </source>
</evidence>
<dbReference type="Proteomes" id="UP000571084">
    <property type="component" value="Unassembled WGS sequence"/>
</dbReference>
<keyword evidence="3 14" id="KW-0813">Transport</keyword>
<evidence type="ECO:0000256" key="4">
    <source>
        <dbReference type="ARBA" id="ARBA00022452"/>
    </source>
</evidence>
<dbReference type="GO" id="GO:0038023">
    <property type="term" value="F:signaling receptor activity"/>
    <property type="evidence" value="ECO:0007669"/>
    <property type="project" value="InterPro"/>
</dbReference>
<dbReference type="InterPro" id="IPR039426">
    <property type="entry name" value="TonB-dep_rcpt-like"/>
</dbReference>
<dbReference type="PANTHER" id="PTHR32552">
    <property type="entry name" value="FERRICHROME IRON RECEPTOR-RELATED"/>
    <property type="match status" value="1"/>
</dbReference>
<comment type="similarity">
    <text evidence="2 14 15">Belongs to the TonB-dependent receptor family.</text>
</comment>
<comment type="caution">
    <text evidence="19">The sequence shown here is derived from an EMBL/GenBank/DDBJ whole genome shotgun (WGS) entry which is preliminary data.</text>
</comment>
<evidence type="ECO:0000256" key="11">
    <source>
        <dbReference type="ARBA" id="ARBA00023136"/>
    </source>
</evidence>
<proteinExistence type="inferred from homology"/>
<dbReference type="Gene3D" id="2.40.170.20">
    <property type="entry name" value="TonB-dependent receptor, beta-barrel domain"/>
    <property type="match status" value="1"/>
</dbReference>
<dbReference type="GO" id="GO:0009279">
    <property type="term" value="C:cell outer membrane"/>
    <property type="evidence" value="ECO:0007669"/>
    <property type="project" value="UniProtKB-SubCell"/>
</dbReference>
<dbReference type="InterPro" id="IPR012910">
    <property type="entry name" value="Plug_dom"/>
</dbReference>
<feature type="chain" id="PRO_5032684553" evidence="16">
    <location>
        <begin position="28"/>
        <end position="702"/>
    </location>
</feature>
<dbReference type="AlphaFoldDB" id="A0A840RXP5"/>
<accession>A0A840RXP5</accession>
<dbReference type="RefSeq" id="WP_168056594.1">
    <property type="nucleotide sequence ID" value="NZ_JAAOZT010000011.1"/>
</dbReference>
<organism evidence="19 20">
    <name type="scientific">Glaciimonas immobilis</name>
    <dbReference type="NCBI Taxonomy" id="728004"/>
    <lineage>
        <taxon>Bacteria</taxon>
        <taxon>Pseudomonadati</taxon>
        <taxon>Pseudomonadota</taxon>
        <taxon>Betaproteobacteria</taxon>
        <taxon>Burkholderiales</taxon>
        <taxon>Oxalobacteraceae</taxon>
        <taxon>Glaciimonas</taxon>
    </lineage>
</organism>
<keyword evidence="20" id="KW-1185">Reference proteome</keyword>
<dbReference type="InterPro" id="IPR036942">
    <property type="entry name" value="Beta-barrel_TonB_sf"/>
</dbReference>
<evidence type="ECO:0000259" key="17">
    <source>
        <dbReference type="Pfam" id="PF00593"/>
    </source>
</evidence>
<evidence type="ECO:0000256" key="13">
    <source>
        <dbReference type="ARBA" id="ARBA00023237"/>
    </source>
</evidence>
<evidence type="ECO:0000256" key="5">
    <source>
        <dbReference type="ARBA" id="ARBA00022496"/>
    </source>
</evidence>
<evidence type="ECO:0000256" key="12">
    <source>
        <dbReference type="ARBA" id="ARBA00023170"/>
    </source>
</evidence>
<dbReference type="GO" id="GO:0015891">
    <property type="term" value="P:siderophore transport"/>
    <property type="evidence" value="ECO:0007669"/>
    <property type="project" value="InterPro"/>
</dbReference>
<evidence type="ECO:0000256" key="2">
    <source>
        <dbReference type="ARBA" id="ARBA00009810"/>
    </source>
</evidence>
<sequence length="702" mass="77557">MKYKNLVCCPVMMVASLLLGVTNSAFAETELPTVIVNERLEETATYDVPTATTATKTKAMLRDIPQTVNVVPQAVIQDQNAYSMQDALRNVPGVSFSVGDAQRDQVVMRGFLTIYDQYVDGVRDDAMYYRDLSNIERIEVLKGPASVLFGRGSPGGLINRVTKKPTPEPVRDVTLIGGTGGQRRGEFDVGINTDQNPVQFRLTGAVENSTSFRNQYFLDRRVIAGTALLNLSEDTKLLLQIDYLHDKRLADQGLPGYHGRPVKVPVETYFGSAAGKDQAYNLSIVKSATATLDHRINDDLSFHSVLRTYEDSLNRNYTTNSVDAAAQKLSISRNTRFRDESGIYWQNELTQKFEFSGIKHAVLYGIELGQQKKAERLYGLKNAAIYDLFNPVLSVLPPIPAGTIAGNDNTTKIEIAGVYLQDLVTLSSQWKLLAGARFDYLRQTRDDRTAANRDMQRSDNTISPRLGLVYQPIEPVSLYASYNRSFQPLVDAFTFKENADQLKPTQTQSLELGAKLDISNRASATLSIFQMTQSNIQVEDPSDPNNALPIGSQRTRGVELTFSGEIAQNWSLIAGYAYLDGKIIASTQNTSNGSPFQGKTSSLTPRHSMNLWLKRDLSNGFYVAGGVRIEGARFASADDQLTLPGYATVDLGAGYRGNKMDMTLTAGNVLNREYFVSAHSGANDYNMPGAPRNLLLAMRWKV</sequence>
<comment type="subcellular location">
    <subcellularLocation>
        <location evidence="1 14">Cell outer membrane</location>
        <topology evidence="1 14">Multi-pass membrane protein</topology>
    </subcellularLocation>
</comment>
<feature type="domain" description="TonB-dependent receptor-like beta-barrel" evidence="17">
    <location>
        <begin position="230"/>
        <end position="671"/>
    </location>
</feature>
<evidence type="ECO:0000256" key="16">
    <source>
        <dbReference type="SAM" id="SignalP"/>
    </source>
</evidence>
<keyword evidence="12 19" id="KW-0675">Receptor</keyword>
<dbReference type="Pfam" id="PF00593">
    <property type="entry name" value="TonB_dep_Rec_b-barrel"/>
    <property type="match status" value="1"/>
</dbReference>
<dbReference type="NCBIfam" id="TIGR01783">
    <property type="entry name" value="TonB-siderophor"/>
    <property type="match status" value="1"/>
</dbReference>
<evidence type="ECO:0000256" key="1">
    <source>
        <dbReference type="ARBA" id="ARBA00004571"/>
    </source>
</evidence>
<dbReference type="Pfam" id="PF07715">
    <property type="entry name" value="Plug"/>
    <property type="match status" value="1"/>
</dbReference>
<name>A0A840RXP5_9BURK</name>
<protein>
    <submittedName>
        <fullName evidence="19">Catecholate siderophore receptor</fullName>
    </submittedName>
</protein>
<evidence type="ECO:0000256" key="9">
    <source>
        <dbReference type="ARBA" id="ARBA00023065"/>
    </source>
</evidence>
<reference evidence="19 20" key="1">
    <citation type="submission" date="2020-08" db="EMBL/GenBank/DDBJ databases">
        <title>Genomic Encyclopedia of Type Strains, Phase IV (KMG-IV): sequencing the most valuable type-strain genomes for metagenomic binning, comparative biology and taxonomic classification.</title>
        <authorList>
            <person name="Goeker M."/>
        </authorList>
    </citation>
    <scope>NUCLEOTIDE SEQUENCE [LARGE SCALE GENOMIC DNA]</scope>
    <source>
        <strain evidence="19 20">DSM 23240</strain>
    </source>
</reference>
<evidence type="ECO:0000256" key="3">
    <source>
        <dbReference type="ARBA" id="ARBA00022448"/>
    </source>
</evidence>
<keyword evidence="9" id="KW-0406">Ion transport</keyword>
<dbReference type="PROSITE" id="PS52016">
    <property type="entry name" value="TONB_DEPENDENT_REC_3"/>
    <property type="match status" value="1"/>
</dbReference>
<feature type="domain" description="TonB-dependent receptor plug" evidence="18">
    <location>
        <begin position="61"/>
        <end position="156"/>
    </location>
</feature>
<dbReference type="Gene3D" id="2.170.130.10">
    <property type="entry name" value="TonB-dependent receptor, plug domain"/>
    <property type="match status" value="1"/>
</dbReference>
<dbReference type="SUPFAM" id="SSF56935">
    <property type="entry name" value="Porins"/>
    <property type="match status" value="1"/>
</dbReference>
<evidence type="ECO:0000259" key="18">
    <source>
        <dbReference type="Pfam" id="PF07715"/>
    </source>
</evidence>
<keyword evidence="13 14" id="KW-0998">Cell outer membrane</keyword>
<dbReference type="InterPro" id="IPR010105">
    <property type="entry name" value="TonB_sidphr_rcpt"/>
</dbReference>
<evidence type="ECO:0000256" key="6">
    <source>
        <dbReference type="ARBA" id="ARBA00022692"/>
    </source>
</evidence>
<dbReference type="EMBL" id="JACHHQ010000006">
    <property type="protein sequence ID" value="MBB5201311.1"/>
    <property type="molecule type" value="Genomic_DNA"/>
</dbReference>